<sequence>MTRSIRLPRPATLATTGLAAVALTLSMSACSSNSDDAADSASAASDQAVTATADASAHTTADTDDNAAVPDGFTLVEVPDYDISVAVPSDWDTLTSADTSDTELVGRIAQALDDSEEEVIADLEDTPLTSVDTASDSDVAPYLVLGRIDGEGALPSEDQMRSLAEDDEDADITGYEETTSGSGADAAILTVTASEDGTQYYVSALAVSDGDDAYYASVIVADSEEQLKEISDAMLASL</sequence>
<evidence type="ECO:0000256" key="1">
    <source>
        <dbReference type="SAM" id="SignalP"/>
    </source>
</evidence>
<evidence type="ECO:0000313" key="3">
    <source>
        <dbReference type="Proteomes" id="UP000184291"/>
    </source>
</evidence>
<evidence type="ECO:0000313" key="2">
    <source>
        <dbReference type="EMBL" id="SHE26832.1"/>
    </source>
</evidence>
<protein>
    <recommendedName>
        <fullName evidence="4">Prokaryotic membrane lipoprotein lipid attachment site profile</fullName>
    </recommendedName>
</protein>
<dbReference type="PROSITE" id="PS51257">
    <property type="entry name" value="PROKAR_LIPOPROTEIN"/>
    <property type="match status" value="1"/>
</dbReference>
<dbReference type="STRING" id="1892869.ACGLYG10_3087"/>
<feature type="signal peptide" evidence="1">
    <location>
        <begin position="1"/>
        <end position="37"/>
    </location>
</feature>
<organism evidence="2 3">
    <name type="scientific">Actinomyces glycerinitolerans</name>
    <dbReference type="NCBI Taxonomy" id="1892869"/>
    <lineage>
        <taxon>Bacteria</taxon>
        <taxon>Bacillati</taxon>
        <taxon>Actinomycetota</taxon>
        <taxon>Actinomycetes</taxon>
        <taxon>Actinomycetales</taxon>
        <taxon>Actinomycetaceae</taxon>
        <taxon>Actinomyces</taxon>
    </lineage>
</organism>
<keyword evidence="3" id="KW-1185">Reference proteome</keyword>
<dbReference type="EMBL" id="FQTT01000016">
    <property type="protein sequence ID" value="SHE26832.1"/>
    <property type="molecule type" value="Genomic_DNA"/>
</dbReference>
<dbReference type="Proteomes" id="UP000184291">
    <property type="component" value="Unassembled WGS sequence"/>
</dbReference>
<keyword evidence="1" id="KW-0732">Signal</keyword>
<gene>
    <name evidence="2" type="ORF">ACGLYG10_3087</name>
</gene>
<reference evidence="3" key="1">
    <citation type="submission" date="2016-09" db="EMBL/GenBank/DDBJ databases">
        <authorList>
            <person name="Strepis N."/>
        </authorList>
    </citation>
    <scope>NUCLEOTIDE SEQUENCE [LARGE SCALE GENOMIC DNA]</scope>
</reference>
<dbReference type="OrthoDB" id="3260341at2"/>
<accession>A0A1M4S3M9</accession>
<dbReference type="AlphaFoldDB" id="A0A1M4S3M9"/>
<proteinExistence type="predicted"/>
<name>A0A1M4S3M9_9ACTO</name>
<evidence type="ECO:0008006" key="4">
    <source>
        <dbReference type="Google" id="ProtNLM"/>
    </source>
</evidence>
<feature type="chain" id="PRO_5012454426" description="Prokaryotic membrane lipoprotein lipid attachment site profile" evidence="1">
    <location>
        <begin position="38"/>
        <end position="238"/>
    </location>
</feature>
<dbReference type="RefSeq" id="WP_073333931.1">
    <property type="nucleotide sequence ID" value="NZ_FQTT01000016.1"/>
</dbReference>